<evidence type="ECO:0000313" key="9">
    <source>
        <dbReference type="EMBL" id="CAB4549380.1"/>
    </source>
</evidence>
<dbReference type="GO" id="GO:0016829">
    <property type="term" value="F:lyase activity"/>
    <property type="evidence" value="ECO:0007669"/>
    <property type="project" value="UniProtKB-KW"/>
</dbReference>
<evidence type="ECO:0000256" key="5">
    <source>
        <dbReference type="ARBA" id="ARBA00023239"/>
    </source>
</evidence>
<keyword evidence="3 8" id="KW-1133">Transmembrane helix</keyword>
<sequence>MPEQPDPFELFGLEPSTPQAPPASPSPATPSSSAAETPAPRSMPAATPAPATANDGNGGEFVSVKGGGGSGGGGRWALLIGVPLIVIALFIAAAGFWVKGKIDPGSQGEEVAFSIAKGATTSQIATSLAEKKIVSSATVFEWYVKWKGGDPFQAGKYEGLRVNSPMGEVVDILKAGPPPPTTVSFLVREGLWVSEFKKLALEKFPTMDPAALDAALKNTHPSLQPAGSTNIEGFLFPATYEIAQQDVGNAQKLIDQMIAAFDRVSQAEGLPDATAKLKGVAGTKSISPYEALIVASLVESEAKVDEDRAKIARVIYNRLARGETLGIDASVLYAIQQRKTNLTNTDLKVDSPYNTRLKKGLPPAPINSPGQESINAALNPAPGDWLFYVLTDKDGRHYFTNNLTDFNRAVADAKARGVF</sequence>
<keyword evidence="4 8" id="KW-0472">Membrane</keyword>
<evidence type="ECO:0000256" key="1">
    <source>
        <dbReference type="ARBA" id="ARBA00022475"/>
    </source>
</evidence>
<feature type="compositionally biased region" description="Low complexity" evidence="7">
    <location>
        <begin position="29"/>
        <end position="53"/>
    </location>
</feature>
<dbReference type="EMBL" id="CAEZSU010000065">
    <property type="protein sequence ID" value="CAB4549380.1"/>
    <property type="molecule type" value="Genomic_DNA"/>
</dbReference>
<evidence type="ECO:0000256" key="3">
    <source>
        <dbReference type="ARBA" id="ARBA00022989"/>
    </source>
</evidence>
<evidence type="ECO:0000256" key="2">
    <source>
        <dbReference type="ARBA" id="ARBA00022692"/>
    </source>
</evidence>
<evidence type="ECO:0000256" key="8">
    <source>
        <dbReference type="SAM" id="Phobius"/>
    </source>
</evidence>
<name>A0A6J6CD46_9ZZZZ</name>
<dbReference type="PANTHER" id="PTHR30518">
    <property type="entry name" value="ENDOLYTIC MUREIN TRANSGLYCOSYLASE"/>
    <property type="match status" value="1"/>
</dbReference>
<dbReference type="Pfam" id="PF02618">
    <property type="entry name" value="YceG"/>
    <property type="match status" value="1"/>
</dbReference>
<evidence type="ECO:0000256" key="4">
    <source>
        <dbReference type="ARBA" id="ARBA00023136"/>
    </source>
</evidence>
<dbReference type="NCBIfam" id="TIGR00247">
    <property type="entry name" value="endolytic transglycosylase MltG"/>
    <property type="match status" value="1"/>
</dbReference>
<keyword evidence="2 8" id="KW-0812">Transmembrane</keyword>
<organism evidence="9">
    <name type="scientific">freshwater metagenome</name>
    <dbReference type="NCBI Taxonomy" id="449393"/>
    <lineage>
        <taxon>unclassified sequences</taxon>
        <taxon>metagenomes</taxon>
        <taxon>ecological metagenomes</taxon>
    </lineage>
</organism>
<evidence type="ECO:0000256" key="7">
    <source>
        <dbReference type="SAM" id="MobiDB-lite"/>
    </source>
</evidence>
<feature type="region of interest" description="Disordered" evidence="7">
    <location>
        <begin position="1"/>
        <end position="65"/>
    </location>
</feature>
<dbReference type="Gene3D" id="3.30.1490.480">
    <property type="entry name" value="Endolytic murein transglycosylase"/>
    <property type="match status" value="1"/>
</dbReference>
<reference evidence="9" key="1">
    <citation type="submission" date="2020-05" db="EMBL/GenBank/DDBJ databases">
        <authorList>
            <person name="Chiriac C."/>
            <person name="Salcher M."/>
            <person name="Ghai R."/>
            <person name="Kavagutti S V."/>
        </authorList>
    </citation>
    <scope>NUCLEOTIDE SEQUENCE</scope>
</reference>
<accession>A0A6J6CD46</accession>
<dbReference type="InterPro" id="IPR003770">
    <property type="entry name" value="MLTG-like"/>
</dbReference>
<feature type="transmembrane region" description="Helical" evidence="8">
    <location>
        <begin position="76"/>
        <end position="98"/>
    </location>
</feature>
<dbReference type="CDD" id="cd08010">
    <property type="entry name" value="MltG_like"/>
    <property type="match status" value="1"/>
</dbReference>
<evidence type="ECO:0000313" key="11">
    <source>
        <dbReference type="EMBL" id="CAB4635990.1"/>
    </source>
</evidence>
<feature type="compositionally biased region" description="Pro residues" evidence="7">
    <location>
        <begin position="18"/>
        <end position="28"/>
    </location>
</feature>
<dbReference type="PANTHER" id="PTHR30518:SF2">
    <property type="entry name" value="ENDOLYTIC MUREIN TRANSGLYCOSYLASE"/>
    <property type="match status" value="1"/>
</dbReference>
<dbReference type="EMBL" id="CAEZVV010000007">
    <property type="protein sequence ID" value="CAB4635990.1"/>
    <property type="molecule type" value="Genomic_DNA"/>
</dbReference>
<keyword evidence="5" id="KW-0456">Lyase</keyword>
<proteinExistence type="inferred from homology"/>
<dbReference type="GO" id="GO:0071555">
    <property type="term" value="P:cell wall organization"/>
    <property type="evidence" value="ECO:0007669"/>
    <property type="project" value="UniProtKB-KW"/>
</dbReference>
<dbReference type="HAMAP" id="MF_02065">
    <property type="entry name" value="MltG"/>
    <property type="match status" value="1"/>
</dbReference>
<protein>
    <submittedName>
        <fullName evidence="9">Unannotated protein</fullName>
    </submittedName>
</protein>
<dbReference type="EMBL" id="CAEZTG010000001">
    <property type="protein sequence ID" value="CAB4553063.1"/>
    <property type="molecule type" value="Genomic_DNA"/>
</dbReference>
<dbReference type="AlphaFoldDB" id="A0A6J6CD46"/>
<keyword evidence="1" id="KW-1003">Cell membrane</keyword>
<keyword evidence="6" id="KW-0961">Cell wall biogenesis/degradation</keyword>
<evidence type="ECO:0000313" key="10">
    <source>
        <dbReference type="EMBL" id="CAB4553063.1"/>
    </source>
</evidence>
<gene>
    <name evidence="9" type="ORF">UFOPK1495_00744</name>
    <name evidence="10" type="ORF">UFOPK1603_00025</name>
    <name evidence="11" type="ORF">UFOPK2143_00236</name>
</gene>
<evidence type="ECO:0000256" key="6">
    <source>
        <dbReference type="ARBA" id="ARBA00023316"/>
    </source>
</evidence>